<dbReference type="CDD" id="cd15039">
    <property type="entry name" value="7tmB3_Methuselah-like"/>
    <property type="match status" value="1"/>
</dbReference>
<dbReference type="SUPFAM" id="SSF81321">
    <property type="entry name" value="Family A G protein-coupled receptor-like"/>
    <property type="match status" value="1"/>
</dbReference>
<feature type="transmembrane region" description="Helical" evidence="10">
    <location>
        <begin position="299"/>
        <end position="320"/>
    </location>
</feature>
<comment type="subcellular location">
    <subcellularLocation>
        <location evidence="1">Membrane</location>
        <topology evidence="1">Multi-pass membrane protein</topology>
    </subcellularLocation>
</comment>
<evidence type="ECO:0000256" key="8">
    <source>
        <dbReference type="ARBA" id="ARBA00023170"/>
    </source>
</evidence>
<evidence type="ECO:0000256" key="7">
    <source>
        <dbReference type="ARBA" id="ARBA00023136"/>
    </source>
</evidence>
<dbReference type="Gene3D" id="2.170.180.11">
    <property type="entry name" value="Methuselah ectodomain, domain 2"/>
    <property type="match status" value="1"/>
</dbReference>
<evidence type="ECO:0000256" key="1">
    <source>
        <dbReference type="ARBA" id="ARBA00004141"/>
    </source>
</evidence>
<protein>
    <recommendedName>
        <fullName evidence="12">G-protein coupled receptors family 2 profile 2 domain-containing protein</fullName>
    </recommendedName>
</protein>
<keyword evidence="9" id="KW-0807">Transducer</keyword>
<evidence type="ECO:0000256" key="6">
    <source>
        <dbReference type="ARBA" id="ARBA00023040"/>
    </source>
</evidence>
<organism evidence="13 14">
    <name type="scientific">Cloeon dipterum</name>
    <dbReference type="NCBI Taxonomy" id="197152"/>
    <lineage>
        <taxon>Eukaryota</taxon>
        <taxon>Metazoa</taxon>
        <taxon>Ecdysozoa</taxon>
        <taxon>Arthropoda</taxon>
        <taxon>Hexapoda</taxon>
        <taxon>Insecta</taxon>
        <taxon>Pterygota</taxon>
        <taxon>Palaeoptera</taxon>
        <taxon>Ephemeroptera</taxon>
        <taxon>Pisciforma</taxon>
        <taxon>Baetidae</taxon>
        <taxon>Cloeon</taxon>
    </lineage>
</organism>
<keyword evidence="14" id="KW-1185">Reference proteome</keyword>
<comment type="caution">
    <text evidence="13">The sequence shown here is derived from an EMBL/GenBank/DDBJ whole genome shotgun (WGS) entry which is preliminary data.</text>
</comment>
<dbReference type="InterPro" id="IPR017981">
    <property type="entry name" value="GPCR_2-like_7TM"/>
</dbReference>
<dbReference type="Pfam" id="PF00002">
    <property type="entry name" value="7tm_2"/>
    <property type="match status" value="1"/>
</dbReference>
<feature type="transmembrane region" description="Helical" evidence="10">
    <location>
        <begin position="408"/>
        <end position="429"/>
    </location>
</feature>
<dbReference type="InterPro" id="IPR052808">
    <property type="entry name" value="GPCR_Mth-like"/>
</dbReference>
<dbReference type="InterPro" id="IPR036272">
    <property type="entry name" value="Methuselah_N_sf"/>
</dbReference>
<comment type="similarity">
    <text evidence="2">Belongs to the G-protein coupled receptor 2 family. Mth subfamily.</text>
</comment>
<dbReference type="EMBL" id="CADEPI010000052">
    <property type="protein sequence ID" value="CAB3370346.1"/>
    <property type="molecule type" value="Genomic_DNA"/>
</dbReference>
<sequence>MISVLLFVLASTPALGNQDLCEAHLRTRLKVGKLLPNGSLQVPYDGPGSVSFYPEDTFWRENNGAWWACPCLLGKCIRQCSEELALWGKINMARRLGKIDVWDVQGTRPVEMSEYFHVVYQSKCDLGHFLTTEKQDEFRILTNGSLYFPNEEKEEYQMIGVDHFCLLPHQNGTLSVFICSELEEPLSDGSESWKLKVYRIFFVISAVFLLLTIAALCLTRDLRSVHVRSVLCQSGSLLLTFIGLTVICITGDTVHIYICKITCYVTHYFFLASFFWLNVMCIDIYITFKGFGKGINKQFLNFSVYAWCTPCIISAITITLDHFTSHEIFSPGVGETYCWFNNFWSQLIYFHGPVLILLLINCFLFLLTAVRLCRAKRDASRVLHGENCSVHCGNAKVQQQQDKEHLRLFFKLFLLMGCTWILEFVSLAVGGPSEIWYLTDAVNCLRGVLIFWLCVWSNKNTRDQLKQWFCSARETVRVN</sequence>
<feature type="transmembrane region" description="Helical" evidence="10">
    <location>
        <begin position="348"/>
        <end position="370"/>
    </location>
</feature>
<reference evidence="13 14" key="1">
    <citation type="submission" date="2020-04" db="EMBL/GenBank/DDBJ databases">
        <authorList>
            <person name="Alioto T."/>
            <person name="Alioto T."/>
            <person name="Gomez Garrido J."/>
        </authorList>
    </citation>
    <scope>NUCLEOTIDE SEQUENCE [LARGE SCALE GENOMIC DNA]</scope>
</reference>
<keyword evidence="8" id="KW-0675">Receptor</keyword>
<keyword evidence="5 10" id="KW-1133">Transmembrane helix</keyword>
<evidence type="ECO:0000256" key="9">
    <source>
        <dbReference type="ARBA" id="ARBA00023224"/>
    </source>
</evidence>
<feature type="transmembrane region" description="Helical" evidence="10">
    <location>
        <begin position="238"/>
        <end position="258"/>
    </location>
</feature>
<feature type="transmembrane region" description="Helical" evidence="10">
    <location>
        <begin position="197"/>
        <end position="218"/>
    </location>
</feature>
<dbReference type="SUPFAM" id="SSF63877">
    <property type="entry name" value="Methuselah ectodomain"/>
    <property type="match status" value="1"/>
</dbReference>
<evidence type="ECO:0000256" key="11">
    <source>
        <dbReference type="SAM" id="SignalP"/>
    </source>
</evidence>
<feature type="transmembrane region" description="Helical" evidence="10">
    <location>
        <begin position="264"/>
        <end position="287"/>
    </location>
</feature>
<keyword evidence="4 11" id="KW-0732">Signal</keyword>
<proteinExistence type="inferred from homology"/>
<dbReference type="OrthoDB" id="6134459at2759"/>
<dbReference type="AlphaFoldDB" id="A0A8S1CQ70"/>
<feature type="transmembrane region" description="Helical" evidence="10">
    <location>
        <begin position="435"/>
        <end position="456"/>
    </location>
</feature>
<dbReference type="Gene3D" id="1.20.1070.10">
    <property type="entry name" value="Rhodopsin 7-helix transmembrane proteins"/>
    <property type="match status" value="1"/>
</dbReference>
<evidence type="ECO:0000313" key="13">
    <source>
        <dbReference type="EMBL" id="CAB3370346.1"/>
    </source>
</evidence>
<name>A0A8S1CQ70_9INSE</name>
<gene>
    <name evidence="13" type="ORF">CLODIP_2_CD10666</name>
</gene>
<evidence type="ECO:0000256" key="4">
    <source>
        <dbReference type="ARBA" id="ARBA00022729"/>
    </source>
</evidence>
<evidence type="ECO:0000256" key="10">
    <source>
        <dbReference type="SAM" id="Phobius"/>
    </source>
</evidence>
<evidence type="ECO:0000313" key="14">
    <source>
        <dbReference type="Proteomes" id="UP000494165"/>
    </source>
</evidence>
<accession>A0A8S1CQ70</accession>
<feature type="domain" description="G-protein coupled receptors family 2 profile 2" evidence="12">
    <location>
        <begin position="194"/>
        <end position="458"/>
    </location>
</feature>
<evidence type="ECO:0000256" key="5">
    <source>
        <dbReference type="ARBA" id="ARBA00022989"/>
    </source>
</evidence>
<dbReference type="PROSITE" id="PS50261">
    <property type="entry name" value="G_PROTEIN_RECEP_F2_4"/>
    <property type="match status" value="1"/>
</dbReference>
<dbReference type="Proteomes" id="UP000494165">
    <property type="component" value="Unassembled WGS sequence"/>
</dbReference>
<feature type="chain" id="PRO_5035939750" description="G-protein coupled receptors family 2 profile 2 domain-containing protein" evidence="11">
    <location>
        <begin position="17"/>
        <end position="479"/>
    </location>
</feature>
<dbReference type="GO" id="GO:0007166">
    <property type="term" value="P:cell surface receptor signaling pathway"/>
    <property type="evidence" value="ECO:0007669"/>
    <property type="project" value="InterPro"/>
</dbReference>
<keyword evidence="3 10" id="KW-0812">Transmembrane</keyword>
<evidence type="ECO:0000256" key="2">
    <source>
        <dbReference type="ARBA" id="ARBA00008979"/>
    </source>
</evidence>
<dbReference type="GO" id="GO:0016020">
    <property type="term" value="C:membrane"/>
    <property type="evidence" value="ECO:0007669"/>
    <property type="project" value="UniProtKB-SubCell"/>
</dbReference>
<dbReference type="PANTHER" id="PTHR46953:SF1">
    <property type="entry name" value="G-PROTEIN COUPLED RECEPTOR MTH-LIKE 1-RELATED"/>
    <property type="match status" value="1"/>
</dbReference>
<evidence type="ECO:0000259" key="12">
    <source>
        <dbReference type="PROSITE" id="PS50261"/>
    </source>
</evidence>
<dbReference type="InterPro" id="IPR023311">
    <property type="entry name" value="Methusela_ecto_dom_2"/>
</dbReference>
<dbReference type="GO" id="GO:0004930">
    <property type="term" value="F:G protein-coupled receptor activity"/>
    <property type="evidence" value="ECO:0007669"/>
    <property type="project" value="UniProtKB-KW"/>
</dbReference>
<keyword evidence="6" id="KW-0297">G-protein coupled receptor</keyword>
<dbReference type="PANTHER" id="PTHR46953">
    <property type="entry name" value="G-PROTEIN COUPLED RECEPTOR MTH-LIKE 1-RELATED"/>
    <property type="match status" value="1"/>
</dbReference>
<evidence type="ECO:0000256" key="3">
    <source>
        <dbReference type="ARBA" id="ARBA00022692"/>
    </source>
</evidence>
<feature type="signal peptide" evidence="11">
    <location>
        <begin position="1"/>
        <end position="16"/>
    </location>
</feature>
<keyword evidence="7 10" id="KW-0472">Membrane</keyword>
<dbReference type="InterPro" id="IPR000832">
    <property type="entry name" value="GPCR_2_secretin-like"/>
</dbReference>